<dbReference type="EMBL" id="KE721233">
    <property type="protein sequence ID" value="ERF71151.1"/>
    <property type="molecule type" value="Genomic_DNA"/>
</dbReference>
<organism evidence="3 4">
    <name type="scientific">Endocarpon pusillum (strain Z07020 / HMAS-L-300199)</name>
    <name type="common">Lichen-forming fungus</name>
    <dbReference type="NCBI Taxonomy" id="1263415"/>
    <lineage>
        <taxon>Eukaryota</taxon>
        <taxon>Fungi</taxon>
        <taxon>Dikarya</taxon>
        <taxon>Ascomycota</taxon>
        <taxon>Pezizomycotina</taxon>
        <taxon>Eurotiomycetes</taxon>
        <taxon>Chaetothyriomycetidae</taxon>
        <taxon>Verrucariales</taxon>
        <taxon>Verrucariaceae</taxon>
        <taxon>Endocarpon</taxon>
    </lineage>
</organism>
<dbReference type="Proteomes" id="UP000019373">
    <property type="component" value="Unassembled WGS sequence"/>
</dbReference>
<keyword evidence="2" id="KW-0472">Membrane</keyword>
<dbReference type="OrthoDB" id="3353407at2759"/>
<feature type="region of interest" description="Disordered" evidence="1">
    <location>
        <begin position="316"/>
        <end position="356"/>
    </location>
</feature>
<evidence type="ECO:0000256" key="1">
    <source>
        <dbReference type="SAM" id="MobiDB-lite"/>
    </source>
</evidence>
<evidence type="ECO:0000313" key="3">
    <source>
        <dbReference type="EMBL" id="ERF71151.1"/>
    </source>
</evidence>
<evidence type="ECO:0000313" key="4">
    <source>
        <dbReference type="Proteomes" id="UP000019373"/>
    </source>
</evidence>
<feature type="region of interest" description="Disordered" evidence="1">
    <location>
        <begin position="151"/>
        <end position="179"/>
    </location>
</feature>
<protein>
    <submittedName>
        <fullName evidence="3">Uncharacterized protein</fullName>
    </submittedName>
</protein>
<gene>
    <name evidence="3" type="ORF">EPUS_05980</name>
</gene>
<feature type="compositionally biased region" description="Acidic residues" evidence="1">
    <location>
        <begin position="35"/>
        <end position="45"/>
    </location>
</feature>
<dbReference type="OMA" id="FPDAVMG"/>
<dbReference type="AlphaFoldDB" id="U1GHA4"/>
<feature type="region of interest" description="Disordered" evidence="1">
    <location>
        <begin position="1"/>
        <end position="58"/>
    </location>
</feature>
<dbReference type="Pfam" id="PF11885">
    <property type="entry name" value="DUF3405"/>
    <property type="match status" value="2"/>
</dbReference>
<dbReference type="GeneID" id="19240927"/>
<dbReference type="HOGENOM" id="CLU_009650_0_0_1"/>
<dbReference type="RefSeq" id="XP_007803167.1">
    <property type="nucleotide sequence ID" value="XM_007804976.1"/>
</dbReference>
<dbReference type="PANTHER" id="PTHR36205">
    <property type="entry name" value="CHROMOSOME 19, WHOLE GENOME SHOTGUN SEQUENCE"/>
    <property type="match status" value="1"/>
</dbReference>
<evidence type="ECO:0000256" key="2">
    <source>
        <dbReference type="SAM" id="Phobius"/>
    </source>
</evidence>
<dbReference type="PANTHER" id="PTHR36205:SF1">
    <property type="entry name" value="MAJOR FACILITATOR SUPERFAMILY TRANSPORTER"/>
    <property type="match status" value="1"/>
</dbReference>
<feature type="compositionally biased region" description="Low complexity" evidence="1">
    <location>
        <begin position="46"/>
        <end position="57"/>
    </location>
</feature>
<sequence length="790" mass="88580">MSRRVRTSSGFEIAPPSRNRACSDLEKEALGLSDPAEDEYDEEDSPSSYSSRATSSSYQPMLGNAYSQRAIGRLPFRTGQAVMRWLCWAVAATILVFIFSLAHLSWSSGKRVQIEIGKSSPPPPAPWEAFPFLERYYGGVRSLVSRSVNVPEYPSSDQTSSSTTREHTRRGSITPEAFNPYPDYMSDAYKNQYGIKVDCYLDRENKIQIPPVRIYNGVPNGFPDPVMGTNSLLGMRNDICYDRFGRLGPYGLGYSLSRGGTGAALEGDRDGADGVWEEVPQVDYRAVQWVEAQQTCTMANKDRFAEIKSTGSERFRSMQVGGLAGREEGREDSGEQAPGESVPSEGPSPQPDKTTKLPRTAVVIRTWWDYPFTTEDMLYLRSIIAELSLNSGGEYTIHFLIQVKDDNAPIWSDNETYERVLRDALPEEFWGMGTLWSERQMGLLYGGLAESFTRGLPVHGVYRSAHMPLQYFAYTHPEYDFIWNWEMDVRYTGHWYHLFDSVSNWAKAQPRKGLWERNSRFYIPSEHGSWEDFRQMVRVQTQLGTNSPNNIWSGLHIHTGAGSTTSSTGTGTDKREGDIPIWGPEPPLDDDNTTFPTDPVPPTTYDADKSTWGVGEEADLITFNPLFDPSGTTWILADDITGYNTAPPSCNHHRLPPLPPPADDHAPCALHHGLKAVYAPHAEYIDRRWPTRYLEATFNAGRNGASGGARTAVFGDPEHNFRGTTWYYNAGFPEVLWHRWLGYRFHNAGGEEFEVSGVGERGGGEGRMCLPAMLLHPVKRVELVVEGLRD</sequence>
<feature type="transmembrane region" description="Helical" evidence="2">
    <location>
        <begin position="85"/>
        <end position="106"/>
    </location>
</feature>
<feature type="compositionally biased region" description="Low complexity" evidence="1">
    <location>
        <begin position="338"/>
        <end position="347"/>
    </location>
</feature>
<proteinExistence type="predicted"/>
<keyword evidence="2" id="KW-1133">Transmembrane helix</keyword>
<feature type="region of interest" description="Disordered" evidence="1">
    <location>
        <begin position="560"/>
        <end position="597"/>
    </location>
</feature>
<keyword evidence="2" id="KW-0812">Transmembrane</keyword>
<keyword evidence="4" id="KW-1185">Reference proteome</keyword>
<name>U1GHA4_ENDPU</name>
<feature type="compositionally biased region" description="Low complexity" evidence="1">
    <location>
        <begin position="560"/>
        <end position="571"/>
    </location>
</feature>
<dbReference type="InterPro" id="IPR021822">
    <property type="entry name" value="DUF3405"/>
</dbReference>
<accession>U1GHA4</accession>
<reference evidence="4" key="1">
    <citation type="journal article" date="2014" name="BMC Genomics">
        <title>Genome characteristics reveal the impact of lichenization on lichen-forming fungus Endocarpon pusillum Hedwig (Verrucariales, Ascomycota).</title>
        <authorList>
            <person name="Wang Y.-Y."/>
            <person name="Liu B."/>
            <person name="Zhang X.-Y."/>
            <person name="Zhou Q.-M."/>
            <person name="Zhang T."/>
            <person name="Li H."/>
            <person name="Yu Y.-F."/>
            <person name="Zhang X.-L."/>
            <person name="Hao X.-Y."/>
            <person name="Wang M."/>
            <person name="Wang L."/>
            <person name="Wei J.-C."/>
        </authorList>
    </citation>
    <scope>NUCLEOTIDE SEQUENCE [LARGE SCALE GENOMIC DNA]</scope>
    <source>
        <strain evidence="4">Z07020 / HMAS-L-300199</strain>
    </source>
</reference>
<dbReference type="eggNOG" id="ENOG502QW68">
    <property type="taxonomic scope" value="Eukaryota"/>
</dbReference>